<protein>
    <recommendedName>
        <fullName evidence="3">Ankyrin repeat protein</fullName>
    </recommendedName>
</protein>
<proteinExistence type="predicted"/>
<dbReference type="RefSeq" id="XP_020430527.1">
    <property type="nucleotide sequence ID" value="XM_020579852.1"/>
</dbReference>
<keyword evidence="2" id="KW-1185">Reference proteome</keyword>
<name>D3BKH2_HETP5</name>
<dbReference type="PANTHER" id="PTHR46586:SF3">
    <property type="entry name" value="ANKYRIN REPEAT-CONTAINING PROTEIN"/>
    <property type="match status" value="1"/>
</dbReference>
<sequence length="752" mass="86272">MNDIDRLFFSLIRNKYLKSLIVKHVHSVHSKFRCIWKSRELQYIDCLVESKLIERIECINGHWSFDAIEYWTVRSLEYIVSNPLRYETLIYQLVENDKKSSGGGFQLPITSSVICKAIESAVGVDFSLVKYLMNNYRYSVSASCYCSAAARGRLDIIWHMLSNYPNVRIGRLPPVEAAAANQLETLIFFYRYHQRLLNESDVHYYDNAFKVELNGDVDKNNRVKSMFDNKVIFTYAVLDRAVGAGAVECVQYILENRIDGFTRQAIDGACQAELFSDRHFEAIRIARKTLHADCSESAVSGVIKHGRLDVLKYLHSQKLLNKPSNSEENNIVTSTAARYASLEMIRFLFDTAKYIPGKSMSSEVCKNGRLDVLQYMLENKKRFQVHVETTMPYMLMSAISAGQLAIVQLLLSIRWVTKQIRSEGSGKILASAAVDSCGLETLEYLLNEHKWMFPKTLERLNNLQLSPAILLAKVKLLTAHNIKFNVGGFNDLLAEHSLEIFKFFEQQYQPLPNSENYSLRAASKGRLDILKYLVGKGYDVHRYVLRVSNFETAKYLVEELNIRAELYIIEVIVDLKDIDMIVYLDKRFPGLSVLPCTISLYAAKGRLEILEYLLGRYIPPNEKPIDLEISMARNRGILTLLLSKRYCHLFKPSESLIHEIIFEDLVDSLMILLDVYNNSNNSNYNNSEEQSPIIFSGHTLLASKSLEVLLIQLKYIKLTKRLHSELMTLALSKSRFSIWDYLSNLPTNDLEP</sequence>
<dbReference type="Proteomes" id="UP000001396">
    <property type="component" value="Unassembled WGS sequence"/>
</dbReference>
<dbReference type="EMBL" id="ADBJ01000038">
    <property type="protein sequence ID" value="EFA78402.1"/>
    <property type="molecule type" value="Genomic_DNA"/>
</dbReference>
<dbReference type="SUPFAM" id="SSF140860">
    <property type="entry name" value="Pseudo ankyrin repeat-like"/>
    <property type="match status" value="2"/>
</dbReference>
<dbReference type="InterPro" id="IPR036770">
    <property type="entry name" value="Ankyrin_rpt-contain_sf"/>
</dbReference>
<dbReference type="PANTHER" id="PTHR46586">
    <property type="entry name" value="ANKYRIN REPEAT-CONTAINING PROTEIN"/>
    <property type="match status" value="1"/>
</dbReference>
<evidence type="ECO:0000313" key="1">
    <source>
        <dbReference type="EMBL" id="EFA78402.1"/>
    </source>
</evidence>
<dbReference type="Gene3D" id="1.25.40.20">
    <property type="entry name" value="Ankyrin repeat-containing domain"/>
    <property type="match status" value="2"/>
</dbReference>
<dbReference type="AlphaFoldDB" id="D3BKH2"/>
<dbReference type="InterPro" id="IPR052050">
    <property type="entry name" value="SecEffector_AnkRepeat"/>
</dbReference>
<dbReference type="GeneID" id="31364529"/>
<gene>
    <name evidence="1" type="ORF">PPL_09053</name>
</gene>
<comment type="caution">
    <text evidence="1">The sequence shown here is derived from an EMBL/GenBank/DDBJ whole genome shotgun (WGS) entry which is preliminary data.</text>
</comment>
<organism evidence="1 2">
    <name type="scientific">Heterostelium pallidum (strain ATCC 26659 / Pp 5 / PN500)</name>
    <name type="common">Cellular slime mold</name>
    <name type="synonym">Polysphondylium pallidum</name>
    <dbReference type="NCBI Taxonomy" id="670386"/>
    <lineage>
        <taxon>Eukaryota</taxon>
        <taxon>Amoebozoa</taxon>
        <taxon>Evosea</taxon>
        <taxon>Eumycetozoa</taxon>
        <taxon>Dictyostelia</taxon>
        <taxon>Acytosteliales</taxon>
        <taxon>Acytosteliaceae</taxon>
        <taxon>Heterostelium</taxon>
    </lineage>
</organism>
<reference evidence="1 2" key="1">
    <citation type="journal article" date="2011" name="Genome Res.">
        <title>Phylogeny-wide analysis of social amoeba genomes highlights ancient origins for complex intercellular communication.</title>
        <authorList>
            <person name="Heidel A.J."/>
            <person name="Lawal H.M."/>
            <person name="Felder M."/>
            <person name="Schilde C."/>
            <person name="Helps N.R."/>
            <person name="Tunggal B."/>
            <person name="Rivero F."/>
            <person name="John U."/>
            <person name="Schleicher M."/>
            <person name="Eichinger L."/>
            <person name="Platzer M."/>
            <person name="Noegel A.A."/>
            <person name="Schaap P."/>
            <person name="Gloeckner G."/>
        </authorList>
    </citation>
    <scope>NUCLEOTIDE SEQUENCE [LARGE SCALE GENOMIC DNA]</scope>
    <source>
        <strain evidence="2">ATCC 26659 / Pp 5 / PN500</strain>
    </source>
</reference>
<dbReference type="SUPFAM" id="SSF48403">
    <property type="entry name" value="Ankyrin repeat"/>
    <property type="match status" value="1"/>
</dbReference>
<evidence type="ECO:0008006" key="3">
    <source>
        <dbReference type="Google" id="ProtNLM"/>
    </source>
</evidence>
<dbReference type="InParanoid" id="D3BKH2"/>
<accession>D3BKH2</accession>
<evidence type="ECO:0000313" key="2">
    <source>
        <dbReference type="Proteomes" id="UP000001396"/>
    </source>
</evidence>